<dbReference type="InterPro" id="IPR036640">
    <property type="entry name" value="ABC1_TM_sf"/>
</dbReference>
<keyword evidence="14" id="KW-1185">Reference proteome</keyword>
<evidence type="ECO:0000256" key="1">
    <source>
        <dbReference type="ARBA" id="ARBA00007577"/>
    </source>
</evidence>
<gene>
    <name evidence="13" type="ORF">E3N88_21119</name>
</gene>
<evidence type="ECO:0000259" key="11">
    <source>
        <dbReference type="PROSITE" id="PS50893"/>
    </source>
</evidence>
<dbReference type="InterPro" id="IPR017871">
    <property type="entry name" value="ABC_transporter-like_CS"/>
</dbReference>
<feature type="transmembrane region" description="Helical" evidence="10">
    <location>
        <begin position="925"/>
        <end position="943"/>
    </location>
</feature>
<feature type="transmembrane region" description="Helical" evidence="10">
    <location>
        <begin position="182"/>
        <end position="203"/>
    </location>
</feature>
<evidence type="ECO:0000256" key="7">
    <source>
        <dbReference type="ARBA" id="ARBA00022989"/>
    </source>
</evidence>
<evidence type="ECO:0000256" key="3">
    <source>
        <dbReference type="ARBA" id="ARBA00022692"/>
    </source>
</evidence>
<dbReference type="CDD" id="cd18577">
    <property type="entry name" value="ABC_6TM_Pgp_ABCB1_D1_like"/>
    <property type="match status" value="1"/>
</dbReference>
<dbReference type="PROSITE" id="PS00211">
    <property type="entry name" value="ABC_TRANSPORTER_1"/>
    <property type="match status" value="2"/>
</dbReference>
<feature type="transmembrane region" description="Helical" evidence="10">
    <location>
        <begin position="33"/>
        <end position="58"/>
    </location>
</feature>
<keyword evidence="6" id="KW-0067">ATP-binding</keyword>
<accession>A0A5N6NIX2</accession>
<dbReference type="AlphaFoldDB" id="A0A5N6NIX2"/>
<feature type="transmembrane region" description="Helical" evidence="10">
    <location>
        <begin position="787"/>
        <end position="806"/>
    </location>
</feature>
<keyword evidence="2" id="KW-0813">Transport</keyword>
<dbReference type="Proteomes" id="UP000326396">
    <property type="component" value="Linkage Group LG19"/>
</dbReference>
<feature type="domain" description="ABC transmembrane type-1" evidence="12">
    <location>
        <begin position="37"/>
        <end position="322"/>
    </location>
</feature>
<dbReference type="SMART" id="SM00382">
    <property type="entry name" value="AAA"/>
    <property type="match status" value="2"/>
</dbReference>
<dbReference type="FunFam" id="3.40.50.300:FF:000205">
    <property type="entry name" value="ABC transporter B family member 4"/>
    <property type="match status" value="2"/>
</dbReference>
<comment type="caution">
    <text evidence="13">The sequence shown here is derived from an EMBL/GenBank/DDBJ whole genome shotgun (WGS) entry which is preliminary data.</text>
</comment>
<evidence type="ECO:0000256" key="5">
    <source>
        <dbReference type="ARBA" id="ARBA00022741"/>
    </source>
</evidence>
<evidence type="ECO:0000313" key="13">
    <source>
        <dbReference type="EMBL" id="KAD4889046.1"/>
    </source>
</evidence>
<keyword evidence="5" id="KW-0547">Nucleotide-binding</keyword>
<organism evidence="13 14">
    <name type="scientific">Mikania micrantha</name>
    <name type="common">bitter vine</name>
    <dbReference type="NCBI Taxonomy" id="192012"/>
    <lineage>
        <taxon>Eukaryota</taxon>
        <taxon>Viridiplantae</taxon>
        <taxon>Streptophyta</taxon>
        <taxon>Embryophyta</taxon>
        <taxon>Tracheophyta</taxon>
        <taxon>Spermatophyta</taxon>
        <taxon>Magnoliopsida</taxon>
        <taxon>eudicotyledons</taxon>
        <taxon>Gunneridae</taxon>
        <taxon>Pentapetalae</taxon>
        <taxon>asterids</taxon>
        <taxon>campanulids</taxon>
        <taxon>Asterales</taxon>
        <taxon>Asteraceae</taxon>
        <taxon>Asteroideae</taxon>
        <taxon>Heliantheae alliance</taxon>
        <taxon>Eupatorieae</taxon>
        <taxon>Mikania</taxon>
    </lineage>
</organism>
<keyword evidence="7 10" id="KW-1133">Transmembrane helix</keyword>
<dbReference type="GO" id="GO:0016887">
    <property type="term" value="F:ATP hydrolysis activity"/>
    <property type="evidence" value="ECO:0007669"/>
    <property type="project" value="InterPro"/>
</dbReference>
<dbReference type="Gene3D" id="1.20.1560.10">
    <property type="entry name" value="ABC transporter type 1, transmembrane domain"/>
    <property type="match status" value="1"/>
</dbReference>
<evidence type="ECO:0000259" key="12">
    <source>
        <dbReference type="PROSITE" id="PS50929"/>
    </source>
</evidence>
<dbReference type="GO" id="GO:0140359">
    <property type="term" value="F:ABC-type transporter activity"/>
    <property type="evidence" value="ECO:0007669"/>
    <property type="project" value="InterPro"/>
</dbReference>
<dbReference type="EMBL" id="SZYD01000011">
    <property type="protein sequence ID" value="KAD4889046.1"/>
    <property type="molecule type" value="Genomic_DNA"/>
</dbReference>
<feature type="domain" description="ABC transporter" evidence="11">
    <location>
        <begin position="357"/>
        <end position="593"/>
    </location>
</feature>
<dbReference type="InterPro" id="IPR011527">
    <property type="entry name" value="ABC1_TM_dom"/>
</dbReference>
<feature type="transmembrane region" description="Helical" evidence="10">
    <location>
        <begin position="159"/>
        <end position="176"/>
    </location>
</feature>
<dbReference type="InterPro" id="IPR003439">
    <property type="entry name" value="ABC_transporter-like_ATP-bd"/>
</dbReference>
<dbReference type="InterPro" id="IPR027417">
    <property type="entry name" value="P-loop_NTPase"/>
</dbReference>
<evidence type="ECO:0000256" key="6">
    <source>
        <dbReference type="ARBA" id="ARBA00022840"/>
    </source>
</evidence>
<proteinExistence type="inferred from homology"/>
<reference evidence="13 14" key="1">
    <citation type="submission" date="2019-05" db="EMBL/GenBank/DDBJ databases">
        <title>Mikania micrantha, genome provides insights into the molecular mechanism of rapid growth.</title>
        <authorList>
            <person name="Liu B."/>
        </authorList>
    </citation>
    <scope>NUCLEOTIDE SEQUENCE [LARGE SCALE GENOMIC DNA]</scope>
    <source>
        <strain evidence="13">NLD-2019</strain>
        <tissue evidence="13">Leaf</tissue>
    </source>
</reference>
<dbReference type="CDD" id="cd03249">
    <property type="entry name" value="ABC_MTABC3_MDL1_MDL2"/>
    <property type="match status" value="2"/>
</dbReference>
<dbReference type="Gene3D" id="3.40.50.300">
    <property type="entry name" value="P-loop containing nucleotide triphosphate hydrolases"/>
    <property type="match status" value="2"/>
</dbReference>
<evidence type="ECO:0000256" key="8">
    <source>
        <dbReference type="ARBA" id="ARBA00023136"/>
    </source>
</evidence>
<evidence type="ECO:0000256" key="9">
    <source>
        <dbReference type="ARBA" id="ARBA00023180"/>
    </source>
</evidence>
<dbReference type="GO" id="GO:0016020">
    <property type="term" value="C:membrane"/>
    <property type="evidence" value="ECO:0007669"/>
    <property type="project" value="InterPro"/>
</dbReference>
<keyword evidence="8 10" id="KW-0472">Membrane</keyword>
<dbReference type="PROSITE" id="PS50929">
    <property type="entry name" value="ABC_TM1F"/>
    <property type="match status" value="2"/>
</dbReference>
<evidence type="ECO:0000313" key="14">
    <source>
        <dbReference type="Proteomes" id="UP000326396"/>
    </source>
</evidence>
<dbReference type="InterPro" id="IPR003593">
    <property type="entry name" value="AAA+_ATPase"/>
</dbReference>
<evidence type="ECO:0000256" key="2">
    <source>
        <dbReference type="ARBA" id="ARBA00022448"/>
    </source>
</evidence>
<dbReference type="PANTHER" id="PTHR45136:SF2">
    <property type="entry name" value="ABC TRANSPORTER DOMAIN-CONTAINING PROTEIN"/>
    <property type="match status" value="1"/>
</dbReference>
<dbReference type="GO" id="GO:0005524">
    <property type="term" value="F:ATP binding"/>
    <property type="evidence" value="ECO:0007669"/>
    <property type="project" value="UniProtKB-KW"/>
</dbReference>
<evidence type="ECO:0000256" key="10">
    <source>
        <dbReference type="SAM" id="Phobius"/>
    </source>
</evidence>
<dbReference type="SUPFAM" id="SSF52540">
    <property type="entry name" value="P-loop containing nucleoside triphosphate hydrolases"/>
    <property type="match status" value="2"/>
</dbReference>
<dbReference type="PROSITE" id="PS50893">
    <property type="entry name" value="ABC_TRANSPORTER_2"/>
    <property type="match status" value="2"/>
</dbReference>
<feature type="transmembrane region" description="Helical" evidence="10">
    <location>
        <begin position="263"/>
        <end position="284"/>
    </location>
</feature>
<comment type="similarity">
    <text evidence="1">Belongs to the ABC transporter superfamily. ABCB family. Multidrug resistance exporter (TC 3.A.1.201) subfamily.</text>
</comment>
<feature type="transmembrane region" description="Helical" evidence="10">
    <location>
        <begin position="812"/>
        <end position="832"/>
    </location>
</feature>
<feature type="transmembrane region" description="Helical" evidence="10">
    <location>
        <begin position="296"/>
        <end position="317"/>
    </location>
</feature>
<dbReference type="PANTHER" id="PTHR45136">
    <property type="entry name" value="ABC TRANSPORTER DOMAIN-CONTAINING PROTEIN"/>
    <property type="match status" value="1"/>
</dbReference>
<feature type="domain" description="ABC transmembrane type-1" evidence="12">
    <location>
        <begin position="667"/>
        <end position="952"/>
    </location>
</feature>
<name>A0A5N6NIX2_9ASTR</name>
<dbReference type="SUPFAM" id="SSF90123">
    <property type="entry name" value="ABC transporter transmembrane region"/>
    <property type="match status" value="2"/>
</dbReference>
<sequence length="1242" mass="136731">MEKNKGSSESCKKMMAPPGLFEMVTEHADRIDMVLMVLGTAGCIANGLSMSLIMLVLSRMYNDYASLASITSAVINQYALMYIYVTIFVASGAFIEGLCWGHTAERQSSRIRFNYLKAVLRQEIGYFDKSLEASRVVTNISTDISVNIQGVLSEKIPDFIANLCMFLTAELTAVYLCWRLAIVALPTMFLLIIPGVIYGNILAKNQEKLQEAYAVAGGIAEQAFSLIKTVHSYVGEKKMVDQFSNALIPTLNLGMKQGLLKGMVFGSIGIIFSIFAFMSWYGSILVIKKGIKGGDILSAGVCIIYGGFGLGASLMNIKHFAEAKISAALVSEIINRVPSIDSTDKNGTTISVVRGELEFKDVEFAYPSRPESLVLKKVNIKIKASQTVGLIGQSGSGKSTMVNLLERFYDPTEGVILLDGIDIKSLQLKWLRSQMGLVSQEPILFATTIKENILFGKEGATSDEIIEAAKKSNAHNFIMQLPNGYNTMVGELGTQMSGGQKQRISIARALIREPKILLLDEATSSLDSHSEKAVQEALTQASAGRTTIIIAHRISTIHRADLIVVIKSGEVIESGSHEELIQNMCGPYSTMVQFQTSTVTNSQNSPPIEEVKTQVKGIPIPEETGDEQKVTKSHFKEVINRHSKEESSYPSWWDLMQMTRPEWKSTLMGTIGALISGSVQPLVACLQALMLSAFFLNDHAEISSKTRRLCFAFMTVSVYSIVSNVIQHYYFGIMGENLTKRIRSAIFEKIMAFEIEWFDQEDNSTGALCSRLSTDTLMVRNLVADRLAFFAQSISASVLAIIWSMMLSWRLASIAITLQLLIIGSFYLKAVVTRNMSKKILIARNKSSGIASEAVSSHRTITAYYAQDQVMRLYEDTQKGPKRESKKQPLYAGMALFARQFLTNISFVILYWYGGKLLYHGDITYKQLFQTFYIVVTAGILIAEAGSMTGDISVGTKALKSIFTVLKREGKMKTDPLNHNIVDPKEVNGQIELKQVEFVYLTRPTKMVLKGLSLKIEAGEVAALVGTSGSGKSTIIGMIQRFYDPTVGLVEIDGVDIKCYNLKALRSFIAWVGQEPSLFAGTVKENIAYGKENATEMEIIQAASLANIHEFISSMKDGYDTVCGERGIQLSGGQKQRIAIARAILKNPAILLLDEATSALDYRSEITVQDALKKTMAGRTCVIAAHRLSTIQRSNKIVVLDNGSVVEEGSHDDLLARGDKSAYFSLFRAQQQSFISDKDDPS</sequence>
<keyword evidence="9" id="KW-0325">Glycoprotein</keyword>
<feature type="transmembrane region" description="Helical" evidence="10">
    <location>
        <begin position="666"/>
        <end position="691"/>
    </location>
</feature>
<keyword evidence="4" id="KW-0677">Repeat</keyword>
<feature type="transmembrane region" description="Helical" evidence="10">
    <location>
        <begin position="711"/>
        <end position="731"/>
    </location>
</feature>
<protein>
    <submittedName>
        <fullName evidence="13">Uncharacterized protein</fullName>
    </submittedName>
</protein>
<dbReference type="OrthoDB" id="6500128at2759"/>
<evidence type="ECO:0000256" key="4">
    <source>
        <dbReference type="ARBA" id="ARBA00022737"/>
    </source>
</evidence>
<dbReference type="Pfam" id="PF00005">
    <property type="entry name" value="ABC_tran"/>
    <property type="match status" value="2"/>
</dbReference>
<feature type="domain" description="ABC transporter" evidence="11">
    <location>
        <begin position="991"/>
        <end position="1227"/>
    </location>
</feature>
<dbReference type="CDD" id="cd18578">
    <property type="entry name" value="ABC_6TM_Pgp_ABCB1_D2_like"/>
    <property type="match status" value="1"/>
</dbReference>
<keyword evidence="3 10" id="KW-0812">Transmembrane</keyword>
<feature type="transmembrane region" description="Helical" evidence="10">
    <location>
        <begin position="890"/>
        <end position="913"/>
    </location>
</feature>
<dbReference type="Pfam" id="PF00664">
    <property type="entry name" value="ABC_membrane"/>
    <property type="match status" value="2"/>
</dbReference>
<feature type="transmembrane region" description="Helical" evidence="10">
    <location>
        <begin position="78"/>
        <end position="100"/>
    </location>
</feature>